<dbReference type="EMBL" id="LR796357">
    <property type="protein sequence ID" value="CAB4139034.1"/>
    <property type="molecule type" value="Genomic_DNA"/>
</dbReference>
<protein>
    <submittedName>
        <fullName evidence="2">Uncharacterized protein</fullName>
    </submittedName>
</protein>
<feature type="region of interest" description="Disordered" evidence="1">
    <location>
        <begin position="29"/>
        <end position="50"/>
    </location>
</feature>
<sequence>MSTLVYNKLRFGKESTPGTGVAAIIQPQSTRVSPPNPMVPSEVTESDGGRVGVDVITGKEHSEWAISGGLALADLAFWFSAAFGKVDIDANVLVASLDQETAFPYALTMEYGNQSTVDKAPNCRMTSLGLQLPPNSLGSFSGSLIGGKLEDGASPSSATKLPQLMAGPKGVSLWISTTAAGLTTSGNQVIASEGLLDLSFNVGPLHDPLFTVSEDDSVADFVETKPSITANITMIRNSALMSDCMTQLRAGTLMYARILAKGPTVSSVQSLMDIRFPFKFMSPAGSENQGKYARSLVMQALYDAPSGGLGTACQATFTGAWIGTEFGAGGAFNGIASAVDTTPGV</sequence>
<gene>
    <name evidence="2" type="ORF">UFOVP349_7</name>
</gene>
<evidence type="ECO:0000313" key="2">
    <source>
        <dbReference type="EMBL" id="CAB4139034.1"/>
    </source>
</evidence>
<reference evidence="2" key="1">
    <citation type="submission" date="2020-04" db="EMBL/GenBank/DDBJ databases">
        <authorList>
            <person name="Chiriac C."/>
            <person name="Salcher M."/>
            <person name="Ghai R."/>
            <person name="Kavagutti S V."/>
        </authorList>
    </citation>
    <scope>NUCLEOTIDE SEQUENCE</scope>
</reference>
<proteinExistence type="predicted"/>
<evidence type="ECO:0000256" key="1">
    <source>
        <dbReference type="SAM" id="MobiDB-lite"/>
    </source>
</evidence>
<name>A0A6J5LWN4_9CAUD</name>
<organism evidence="2">
    <name type="scientific">uncultured Caudovirales phage</name>
    <dbReference type="NCBI Taxonomy" id="2100421"/>
    <lineage>
        <taxon>Viruses</taxon>
        <taxon>Duplodnaviria</taxon>
        <taxon>Heunggongvirae</taxon>
        <taxon>Uroviricota</taxon>
        <taxon>Caudoviricetes</taxon>
        <taxon>Peduoviridae</taxon>
        <taxon>Maltschvirus</taxon>
        <taxon>Maltschvirus maltsch</taxon>
    </lineage>
</organism>
<accession>A0A6J5LWN4</accession>